<dbReference type="Gene3D" id="1.10.260.40">
    <property type="entry name" value="lambda repressor-like DNA-binding domains"/>
    <property type="match status" value="1"/>
</dbReference>
<evidence type="ECO:0008006" key="3">
    <source>
        <dbReference type="Google" id="ProtNLM"/>
    </source>
</evidence>
<dbReference type="EMBL" id="CAMAPD010000003">
    <property type="protein sequence ID" value="CAH9054202.1"/>
    <property type="molecule type" value="Genomic_DNA"/>
</dbReference>
<dbReference type="Proteomes" id="UP001152485">
    <property type="component" value="Unassembled WGS sequence"/>
</dbReference>
<dbReference type="RefSeq" id="WP_261592163.1">
    <property type="nucleotide sequence ID" value="NZ_CAMAPD010000003.1"/>
</dbReference>
<accession>A0ABM9GG32</accession>
<dbReference type="InterPro" id="IPR032758">
    <property type="entry name" value="MqsA/HigA-2"/>
</dbReference>
<evidence type="ECO:0000313" key="1">
    <source>
        <dbReference type="EMBL" id="CAH9054202.1"/>
    </source>
</evidence>
<reference evidence="1 2" key="1">
    <citation type="submission" date="2022-07" db="EMBL/GenBank/DDBJ databases">
        <authorList>
            <person name="Criscuolo A."/>
        </authorList>
    </citation>
    <scope>NUCLEOTIDE SEQUENCE [LARGE SCALE GENOMIC DNA]</scope>
    <source>
        <strain evidence="2">CIP 111951</strain>
    </source>
</reference>
<dbReference type="InterPro" id="IPR010982">
    <property type="entry name" value="Lambda_DNA-bd_dom_sf"/>
</dbReference>
<dbReference type="NCBIfam" id="TIGR03830">
    <property type="entry name" value="CxxCG_CxxCG_HTH"/>
    <property type="match status" value="1"/>
</dbReference>
<dbReference type="Gene3D" id="3.10.20.860">
    <property type="match status" value="1"/>
</dbReference>
<proteinExistence type="predicted"/>
<evidence type="ECO:0000313" key="2">
    <source>
        <dbReference type="Proteomes" id="UP001152485"/>
    </source>
</evidence>
<dbReference type="Pfam" id="PF15731">
    <property type="entry name" value="MqsA_antitoxin"/>
    <property type="match status" value="1"/>
</dbReference>
<protein>
    <recommendedName>
        <fullName evidence="3">Antitoxin MqsA</fullName>
    </recommendedName>
</protein>
<comment type="caution">
    <text evidence="1">The sequence shown here is derived from an EMBL/GenBank/DDBJ whole genome shotgun (WGS) entry which is preliminary data.</text>
</comment>
<gene>
    <name evidence="1" type="ORF">PSECIP111951_00984</name>
</gene>
<organism evidence="1 2">
    <name type="scientific">Pseudoalteromonas holothuriae</name>
    <dbReference type="NCBI Taxonomy" id="2963714"/>
    <lineage>
        <taxon>Bacteria</taxon>
        <taxon>Pseudomonadati</taxon>
        <taxon>Pseudomonadota</taxon>
        <taxon>Gammaproteobacteria</taxon>
        <taxon>Alteromonadales</taxon>
        <taxon>Pseudoalteromonadaceae</taxon>
        <taxon>Pseudoalteromonas</taxon>
    </lineage>
</organism>
<dbReference type="InterPro" id="IPR022452">
    <property type="entry name" value="MqsA"/>
</dbReference>
<name>A0ABM9GG32_9GAMM</name>
<sequence>MTNCKLCKSGNVRHLNDIEDISYKGNILAVSMEYSVCDDCQREFVSKQQILNNDARVRDAKKKADGLLTSSEIHEARITLGLTQESASLVFGGGKNAFSKYERAEVSQSVAMDKLIRICLKHSNVFNELLDNAGLPVRKDRFYEDSVIQYKKLTAANQERFKSVKSIQLMKDECYA</sequence>